<keyword evidence="1" id="KW-0812">Transmembrane</keyword>
<organism evidence="2 3">
    <name type="scientific">Steroidobacter gossypii</name>
    <dbReference type="NCBI Taxonomy" id="2805490"/>
    <lineage>
        <taxon>Bacteria</taxon>
        <taxon>Pseudomonadati</taxon>
        <taxon>Pseudomonadota</taxon>
        <taxon>Gammaproteobacteria</taxon>
        <taxon>Steroidobacterales</taxon>
        <taxon>Steroidobacteraceae</taxon>
        <taxon>Steroidobacter</taxon>
    </lineage>
</organism>
<keyword evidence="1" id="KW-0472">Membrane</keyword>
<dbReference type="RefSeq" id="WP_203169624.1">
    <property type="nucleotide sequence ID" value="NZ_JAEVLS010000005.1"/>
</dbReference>
<sequence length="102" mass="10964">MRRRWTSTRFDETPEDPQASLVNLVDIMLVFICGLIVALVSAQPALDMTSSNAEGGKQLVEPGRELAELPEGLRGQAAGAGMEPVGQVYRDPKTGKLILVGQ</sequence>
<reference evidence="2 3" key="1">
    <citation type="journal article" date="2021" name="Int. J. Syst. Evol. Microbiol.">
        <title>Steroidobacter gossypii sp. nov., isolated from soil of cotton cropping field.</title>
        <authorList>
            <person name="Huang R."/>
            <person name="Yang S."/>
            <person name="Zhen C."/>
            <person name="Liu W."/>
        </authorList>
    </citation>
    <scope>NUCLEOTIDE SEQUENCE [LARGE SCALE GENOMIC DNA]</scope>
    <source>
        <strain evidence="2 3">S1-65</strain>
    </source>
</reference>
<evidence type="ECO:0000313" key="2">
    <source>
        <dbReference type="EMBL" id="MBM0107518.1"/>
    </source>
</evidence>
<dbReference type="InterPro" id="IPR018676">
    <property type="entry name" value="DUF2149"/>
</dbReference>
<evidence type="ECO:0000313" key="3">
    <source>
        <dbReference type="Proteomes" id="UP000661077"/>
    </source>
</evidence>
<accession>A0ABS1X2S0</accession>
<evidence type="ECO:0000256" key="1">
    <source>
        <dbReference type="SAM" id="Phobius"/>
    </source>
</evidence>
<keyword evidence="1" id="KW-1133">Transmembrane helix</keyword>
<comment type="caution">
    <text evidence="2">The sequence shown here is derived from an EMBL/GenBank/DDBJ whole genome shotgun (WGS) entry which is preliminary data.</text>
</comment>
<keyword evidence="3" id="KW-1185">Reference proteome</keyword>
<dbReference type="EMBL" id="JAEVLS010000005">
    <property type="protein sequence ID" value="MBM0107518.1"/>
    <property type="molecule type" value="Genomic_DNA"/>
</dbReference>
<dbReference type="Pfam" id="PF09919">
    <property type="entry name" value="DUF2149"/>
    <property type="match status" value="1"/>
</dbReference>
<name>A0ABS1X2S0_9GAMM</name>
<protein>
    <submittedName>
        <fullName evidence="2">DUF2149 domain-containing protein</fullName>
    </submittedName>
</protein>
<proteinExistence type="predicted"/>
<feature type="transmembrane region" description="Helical" evidence="1">
    <location>
        <begin position="21"/>
        <end position="42"/>
    </location>
</feature>
<gene>
    <name evidence="2" type="ORF">JM946_22485</name>
</gene>
<dbReference type="Proteomes" id="UP000661077">
    <property type="component" value="Unassembled WGS sequence"/>
</dbReference>